<feature type="transmembrane region" description="Helical" evidence="11">
    <location>
        <begin position="345"/>
        <end position="367"/>
    </location>
</feature>
<evidence type="ECO:0000256" key="7">
    <source>
        <dbReference type="ARBA" id="ARBA00023055"/>
    </source>
</evidence>
<dbReference type="GeneID" id="30031396"/>
<dbReference type="PANTHER" id="PTHR45727:SF2">
    <property type="entry name" value="NPC INTRACELLULAR CHOLESTEROL TRANSPORTER 1"/>
    <property type="match status" value="1"/>
</dbReference>
<comment type="similarity">
    <text evidence="2">Belongs to the patched family.</text>
</comment>
<dbReference type="AlphaFoldDB" id="A0A1A0H6P9"/>
<keyword evidence="10" id="KW-0325">Glycoprotein</keyword>
<keyword evidence="5 12" id="KW-0732">Signal</keyword>
<comment type="subcellular location">
    <subcellularLocation>
        <location evidence="1">Membrane</location>
        <topology evidence="1">Multi-pass membrane protein</topology>
    </subcellularLocation>
</comment>
<keyword evidence="6 11" id="KW-1133">Transmembrane helix</keyword>
<keyword evidence="9" id="KW-1015">Disulfide bond</keyword>
<keyword evidence="4 11" id="KW-0812">Transmembrane</keyword>
<dbReference type="RefSeq" id="XP_018710163.1">
    <property type="nucleotide sequence ID" value="XM_018858420.1"/>
</dbReference>
<organism evidence="14 15">
    <name type="scientific">Metschnikowia bicuspidata var. bicuspidata NRRL YB-4993</name>
    <dbReference type="NCBI Taxonomy" id="869754"/>
    <lineage>
        <taxon>Eukaryota</taxon>
        <taxon>Fungi</taxon>
        <taxon>Dikarya</taxon>
        <taxon>Ascomycota</taxon>
        <taxon>Saccharomycotina</taxon>
        <taxon>Pichiomycetes</taxon>
        <taxon>Metschnikowiaceae</taxon>
        <taxon>Metschnikowia</taxon>
    </lineage>
</organism>
<accession>A0A1A0H6P9</accession>
<feature type="transmembrane region" description="Helical" evidence="11">
    <location>
        <begin position="1183"/>
        <end position="1201"/>
    </location>
</feature>
<evidence type="ECO:0000256" key="3">
    <source>
        <dbReference type="ARBA" id="ARBA00022448"/>
    </source>
</evidence>
<evidence type="ECO:0000256" key="5">
    <source>
        <dbReference type="ARBA" id="ARBA00022729"/>
    </source>
</evidence>
<dbReference type="InterPro" id="IPR032190">
    <property type="entry name" value="NPC1_N"/>
</dbReference>
<dbReference type="GO" id="GO:0032934">
    <property type="term" value="F:sterol binding"/>
    <property type="evidence" value="ECO:0007669"/>
    <property type="project" value="EnsemblFungi"/>
</dbReference>
<dbReference type="InterPro" id="IPR053956">
    <property type="entry name" value="NPC1_MLD"/>
</dbReference>
<dbReference type="STRING" id="869754.A0A1A0H6P9"/>
<evidence type="ECO:0000313" key="15">
    <source>
        <dbReference type="Proteomes" id="UP000092555"/>
    </source>
</evidence>
<sequence>MIFIGLFALITLLSTVIADHPIRAKGVCSTYGNCGKKSIFGSLLPCVNNTRAVKPSQESMDILTRVCGADFPVENGLCCSHEQLLNLELNLKKASPLISSCPACQRNFFDFFCKFACSADQSMFTEIIQTQPAIDTHLEVVTEMTVYTDPDYAAAFFDSCKNIKFSATNGYAMDLIGGGASNYSQFLKFLGDEKPLLGGLPFQINYQYELTGNSELDLELSSGNMRACDDAVYRCACSDCPLSCPTLPEFRRFDQTCKVWGQPCFSLAIGVIWLVLFTLIGAYHVYLSRRSKQQFTDLNLTLNESEAEQTLGEAEDRSETSSSIFSNRGFTSGFLDKIRIGFENLALVCSFHPVKVILISLLLVLFACTGLRKIEWELDPIRLWVSEDEPALINRQYFEDNFGEWYRIEQIIISKANLSQPVLDWETVQWWFEKELELQLLEDEHSQEIALESLCFKPLGETCAIESFTQYFQGQIQYLSKENWAQQLSSCANSPVNCLPTFQQPLKPNILFSEENPLDAKAFIITILLNSDSKNQSYTARAELYEKALQKWINEIRLEQPNLHISFSTEISLEQELNLSSNTDMKIIAISYLVMFLYASVALGGKIPISLNLRNFVSTRFQLGLAGIMIIVLAVAASAGICAQIGIKSTLIIAEVIPFLVLAVGVDNIFLIVHELKINSEVLVDESPSQRLSLEGRVSRTMGIIGPSCFLSFILQASMFLIASTVKMPAVRNFALYSAGAITINFTLQMTMFVLILTIDQRRIEDGRLDFAPWIHADSQISIQADERGHIEYDFTLFMKNTYGAWLLHAPNKRKILTIFLVWLGISLSLLPNIELGLDQRLAIPSDSYLVDYFNSVYEYLNVGPPIFFIVKDLNVTEREGQQKLCGKYSTCDEFSIANILEQEYKRGNLSSIAEPASNWLDTFLNWLNPDLDQCCRFKKTAVGEEFCSPYASPRQCVSCYADHQPPYNILMEGLPTGVDFMMYFNQWIEEPSDPCPLGGKAPYGTSVSYDSETIKSSYLRTSHKPLRSQNDFIVAYKNALRIVDEIREHSSYDTELFAFSPFYVFFVQYENIVWLTFVTLAAAELIIWIVSSILLGLFISATILTLTVAAVILNIGGIMAVWGISLNAVSLVNLVICLGLAVEFTVHISKAYLSARDETEEENTFHGVTLASKALGRVGGSVLGGITMTKLIGIAVLAYTQSQIFEVFYFRMWLSLVVVASTHALVLLPILLSIFGEK</sequence>
<dbReference type="SUPFAM" id="SSF82866">
    <property type="entry name" value="Multidrug efflux transporter AcrB transmembrane domain"/>
    <property type="match status" value="2"/>
</dbReference>
<feature type="transmembrane region" description="Helical" evidence="11">
    <location>
        <begin position="621"/>
        <end position="646"/>
    </location>
</feature>
<feature type="signal peptide" evidence="12">
    <location>
        <begin position="1"/>
        <end position="18"/>
    </location>
</feature>
<proteinExistence type="inferred from homology"/>
<comment type="caution">
    <text evidence="14">The sequence shown here is derived from an EMBL/GenBank/DDBJ whole genome shotgun (WGS) entry which is preliminary data.</text>
</comment>
<dbReference type="Pfam" id="PF12349">
    <property type="entry name" value="Sterol-sensing"/>
    <property type="match status" value="1"/>
</dbReference>
<dbReference type="GO" id="GO:0006665">
    <property type="term" value="P:sphingolipid metabolic process"/>
    <property type="evidence" value="ECO:0007669"/>
    <property type="project" value="EnsemblFungi"/>
</dbReference>
<evidence type="ECO:0000256" key="8">
    <source>
        <dbReference type="ARBA" id="ARBA00023136"/>
    </source>
</evidence>
<feature type="transmembrane region" description="Helical" evidence="11">
    <location>
        <begin position="734"/>
        <end position="759"/>
    </location>
</feature>
<feature type="domain" description="SSD" evidence="13">
    <location>
        <begin position="584"/>
        <end position="759"/>
    </location>
</feature>
<feature type="transmembrane region" description="Helical" evidence="11">
    <location>
        <begin position="265"/>
        <end position="286"/>
    </location>
</feature>
<evidence type="ECO:0000313" key="14">
    <source>
        <dbReference type="EMBL" id="OBA19635.1"/>
    </source>
</evidence>
<keyword evidence="8 11" id="KW-0472">Membrane</keyword>
<feature type="transmembrane region" description="Helical" evidence="11">
    <location>
        <begin position="1098"/>
        <end position="1123"/>
    </location>
</feature>
<dbReference type="Proteomes" id="UP000092555">
    <property type="component" value="Unassembled WGS sequence"/>
</dbReference>
<reference evidence="14 15" key="1">
    <citation type="submission" date="2016-05" db="EMBL/GenBank/DDBJ databases">
        <title>Comparative genomics of biotechnologically important yeasts.</title>
        <authorList>
            <consortium name="DOE Joint Genome Institute"/>
            <person name="Riley R."/>
            <person name="Haridas S."/>
            <person name="Wolfe K.H."/>
            <person name="Lopes M.R."/>
            <person name="Hittinger C.T."/>
            <person name="Goker M."/>
            <person name="Salamov A."/>
            <person name="Wisecaver J."/>
            <person name="Long T.M."/>
            <person name="Aerts A.L."/>
            <person name="Barry K."/>
            <person name="Choi C."/>
            <person name="Clum A."/>
            <person name="Coughlan A.Y."/>
            <person name="Deshpande S."/>
            <person name="Douglass A.P."/>
            <person name="Hanson S.J."/>
            <person name="Klenk H.-P."/>
            <person name="LaButti K."/>
            <person name="Lapidus A."/>
            <person name="Lindquist E."/>
            <person name="Lipzen A."/>
            <person name="Meier-kolthoff J.P."/>
            <person name="Ohm R.A."/>
            <person name="Otillar R.P."/>
            <person name="Pangilinan J."/>
            <person name="Peng Y."/>
            <person name="Rokas A."/>
            <person name="Rosa C.A."/>
            <person name="Scheuner C."/>
            <person name="Sibirny A.A."/>
            <person name="Slot J.C."/>
            <person name="Stielow J.B."/>
            <person name="Sun H."/>
            <person name="Kurtzman C.P."/>
            <person name="Blackwell M."/>
            <person name="Grigoriev I.V."/>
            <person name="Jeffries T.W."/>
        </authorList>
    </citation>
    <scope>NUCLEOTIDE SEQUENCE [LARGE SCALE GENOMIC DNA]</scope>
    <source>
        <strain evidence="14 15">NRRL YB-4993</strain>
    </source>
</reference>
<dbReference type="GO" id="GO:0015918">
    <property type="term" value="P:sterol transport"/>
    <property type="evidence" value="ECO:0007669"/>
    <property type="project" value="EnsemblFungi"/>
</dbReference>
<dbReference type="FunFam" id="1.20.1640.10:FF:000029">
    <property type="entry name" value="Putative Patched sphingolipid transporter"/>
    <property type="match status" value="1"/>
</dbReference>
<feature type="transmembrane region" description="Helical" evidence="11">
    <location>
        <begin position="1213"/>
        <end position="1236"/>
    </location>
</feature>
<evidence type="ECO:0000256" key="6">
    <source>
        <dbReference type="ARBA" id="ARBA00022989"/>
    </source>
</evidence>
<evidence type="ECO:0000256" key="4">
    <source>
        <dbReference type="ARBA" id="ARBA00022692"/>
    </source>
</evidence>
<evidence type="ECO:0000256" key="10">
    <source>
        <dbReference type="ARBA" id="ARBA00023180"/>
    </source>
</evidence>
<dbReference type="InterPro" id="IPR000731">
    <property type="entry name" value="SSD"/>
</dbReference>
<evidence type="ECO:0000256" key="9">
    <source>
        <dbReference type="ARBA" id="ARBA00023157"/>
    </source>
</evidence>
<dbReference type="PANTHER" id="PTHR45727">
    <property type="entry name" value="NPC INTRACELLULAR CHOLESTEROL TRANSPORTER 1"/>
    <property type="match status" value="1"/>
</dbReference>
<dbReference type="PROSITE" id="PS50156">
    <property type="entry name" value="SSD"/>
    <property type="match status" value="1"/>
</dbReference>
<feature type="transmembrane region" description="Helical" evidence="11">
    <location>
        <begin position="587"/>
        <end position="609"/>
    </location>
</feature>
<evidence type="ECO:0000256" key="2">
    <source>
        <dbReference type="ARBA" id="ARBA00005585"/>
    </source>
</evidence>
<keyword evidence="15" id="KW-1185">Reference proteome</keyword>
<evidence type="ECO:0000256" key="1">
    <source>
        <dbReference type="ARBA" id="ARBA00004141"/>
    </source>
</evidence>
<dbReference type="Gene3D" id="1.20.1640.10">
    <property type="entry name" value="Multidrug efflux transporter AcrB transmembrane domain"/>
    <property type="match status" value="2"/>
</dbReference>
<dbReference type="OrthoDB" id="6510177at2759"/>
<evidence type="ECO:0000256" key="12">
    <source>
        <dbReference type="SAM" id="SignalP"/>
    </source>
</evidence>
<feature type="transmembrane region" description="Helical" evidence="11">
    <location>
        <begin position="652"/>
        <end position="673"/>
    </location>
</feature>
<gene>
    <name evidence="14" type="ORF">METBIDRAFT_73968</name>
</gene>
<feature type="chain" id="PRO_5008291683" evidence="12">
    <location>
        <begin position="19"/>
        <end position="1239"/>
    </location>
</feature>
<keyword evidence="3" id="KW-0813">Transport</keyword>
<feature type="transmembrane region" description="Helical" evidence="11">
    <location>
        <begin position="1129"/>
        <end position="1147"/>
    </location>
</feature>
<name>A0A1A0H6P9_9ASCO</name>
<protein>
    <submittedName>
        <fullName evidence="14">Multidrug efflux transporter AcrB transmembrane domain-containing protein</fullName>
    </submittedName>
</protein>
<dbReference type="InterPro" id="IPR053958">
    <property type="entry name" value="HMGCR/SNAP/NPC1-like_SSD"/>
</dbReference>
<feature type="transmembrane region" description="Helical" evidence="11">
    <location>
        <begin position="701"/>
        <end position="722"/>
    </location>
</feature>
<dbReference type="Pfam" id="PF16414">
    <property type="entry name" value="NPC1_N"/>
    <property type="match status" value="1"/>
</dbReference>
<keyword evidence="7" id="KW-0445">Lipid transport</keyword>
<evidence type="ECO:0000256" key="11">
    <source>
        <dbReference type="SAM" id="Phobius"/>
    </source>
</evidence>
<dbReference type="Pfam" id="PF22314">
    <property type="entry name" value="NPC1_MLD"/>
    <property type="match status" value="1"/>
</dbReference>
<evidence type="ECO:0000259" key="13">
    <source>
        <dbReference type="PROSITE" id="PS50156"/>
    </source>
</evidence>
<dbReference type="EMBL" id="LXTC01000006">
    <property type="protein sequence ID" value="OBA19635.1"/>
    <property type="molecule type" value="Genomic_DNA"/>
</dbReference>
<dbReference type="GO" id="GO:0000329">
    <property type="term" value="C:fungal-type vacuole membrane"/>
    <property type="evidence" value="ECO:0007669"/>
    <property type="project" value="EnsemblFungi"/>
</dbReference>